<evidence type="ECO:0000256" key="3">
    <source>
        <dbReference type="ARBA" id="ARBA00023295"/>
    </source>
</evidence>
<dbReference type="InterPro" id="IPR011683">
    <property type="entry name" value="Glyco_hydro_53"/>
</dbReference>
<proteinExistence type="inferred from homology"/>
<dbReference type="GO" id="GO:0015926">
    <property type="term" value="F:glucosidase activity"/>
    <property type="evidence" value="ECO:0007669"/>
    <property type="project" value="InterPro"/>
</dbReference>
<dbReference type="STRING" id="1120996.SAMN02746066_03469"/>
<feature type="domain" description="BIG2" evidence="6">
    <location>
        <begin position="1087"/>
        <end position="1159"/>
    </location>
</feature>
<organism evidence="7 8">
    <name type="scientific">Anaerosporobacter mobilis DSM 15930</name>
    <dbReference type="NCBI Taxonomy" id="1120996"/>
    <lineage>
        <taxon>Bacteria</taxon>
        <taxon>Bacillati</taxon>
        <taxon>Bacillota</taxon>
        <taxon>Clostridia</taxon>
        <taxon>Lachnospirales</taxon>
        <taxon>Lachnospiraceae</taxon>
        <taxon>Anaerosporobacter</taxon>
    </lineage>
</organism>
<evidence type="ECO:0000313" key="8">
    <source>
        <dbReference type="Proteomes" id="UP000184038"/>
    </source>
</evidence>
<reference evidence="7 8" key="1">
    <citation type="submission" date="2016-11" db="EMBL/GenBank/DDBJ databases">
        <authorList>
            <person name="Jaros S."/>
            <person name="Januszkiewicz K."/>
            <person name="Wedrychowicz H."/>
        </authorList>
    </citation>
    <scope>NUCLEOTIDE SEQUENCE [LARGE SCALE GENOMIC DNA]</scope>
    <source>
        <strain evidence="7 8">DSM 15930</strain>
    </source>
</reference>
<comment type="catalytic activity">
    <reaction evidence="4">
        <text>The enzyme specifically hydrolyzes (1-&gt;4)-beta-D-galactosidic linkages in type I arabinogalactans.</text>
        <dbReference type="EC" id="3.2.1.89"/>
    </reaction>
</comment>
<dbReference type="AlphaFoldDB" id="A0A1M7LWM1"/>
<dbReference type="Gene3D" id="2.60.40.1080">
    <property type="match status" value="2"/>
</dbReference>
<dbReference type="GO" id="GO:0031218">
    <property type="term" value="F:arabinogalactan endo-1,4-beta-galactosidase activity"/>
    <property type="evidence" value="ECO:0007669"/>
    <property type="project" value="UniProtKB-EC"/>
</dbReference>
<gene>
    <name evidence="7" type="ORF">SAMN02746066_03469</name>
</gene>
<dbReference type="SUPFAM" id="SSF49785">
    <property type="entry name" value="Galactose-binding domain-like"/>
    <property type="match status" value="1"/>
</dbReference>
<comment type="similarity">
    <text evidence="1 4">Belongs to the glycosyl hydrolase 53 family.</text>
</comment>
<feature type="region of interest" description="Disordered" evidence="5">
    <location>
        <begin position="855"/>
        <end position="891"/>
    </location>
</feature>
<evidence type="ECO:0000256" key="5">
    <source>
        <dbReference type="SAM" id="MobiDB-lite"/>
    </source>
</evidence>
<dbReference type="Pfam" id="PF07745">
    <property type="entry name" value="Glyco_hydro_53"/>
    <property type="match status" value="1"/>
</dbReference>
<keyword evidence="8" id="KW-1185">Reference proteome</keyword>
<dbReference type="Proteomes" id="UP000184038">
    <property type="component" value="Unassembled WGS sequence"/>
</dbReference>
<feature type="compositionally biased region" description="Gly residues" evidence="5">
    <location>
        <begin position="860"/>
        <end position="869"/>
    </location>
</feature>
<dbReference type="InterPro" id="IPR008979">
    <property type="entry name" value="Galactose-bd-like_sf"/>
</dbReference>
<accession>A0A1M7LWM1</accession>
<dbReference type="Pfam" id="PF07532">
    <property type="entry name" value="Big_4"/>
    <property type="match status" value="1"/>
</dbReference>
<dbReference type="GO" id="GO:0045490">
    <property type="term" value="P:pectin catabolic process"/>
    <property type="evidence" value="ECO:0007669"/>
    <property type="project" value="TreeGrafter"/>
</dbReference>
<dbReference type="InterPro" id="IPR003343">
    <property type="entry name" value="Big_2"/>
</dbReference>
<evidence type="ECO:0000313" key="7">
    <source>
        <dbReference type="EMBL" id="SHM82709.1"/>
    </source>
</evidence>
<dbReference type="OrthoDB" id="9768786at2"/>
<dbReference type="Gene3D" id="3.20.20.80">
    <property type="entry name" value="Glycosidases"/>
    <property type="match status" value="1"/>
</dbReference>
<dbReference type="EMBL" id="FRCP01000018">
    <property type="protein sequence ID" value="SHM82709.1"/>
    <property type="molecule type" value="Genomic_DNA"/>
</dbReference>
<dbReference type="SUPFAM" id="SSF51445">
    <property type="entry name" value="(Trans)glycosidases"/>
    <property type="match status" value="1"/>
</dbReference>
<dbReference type="InterPro" id="IPR017853">
    <property type="entry name" value="GH"/>
</dbReference>
<dbReference type="InterPro" id="IPR008964">
    <property type="entry name" value="Invasin/intimin_cell_adhesion"/>
</dbReference>
<dbReference type="InterPro" id="IPR011081">
    <property type="entry name" value="Big_4"/>
</dbReference>
<sequence>MGKKQLWKKISLVLVVILMVGQILGVDTFRLQACAEEISNNVTDYNNQPYEITLQNGGFETGDLTGWTLSMATTDQAGYIVKADEWSSNTTKFLNIWNNGTDAVSFDLKKDITGLEIGEYKISFKVDGKEGADTIGYESGLALLINGQPTNITNVTTTGWNQWKTYETESFTLDTEDRVTLELQGDFAGEGYWCDLDDFKLYKLDGKPSSEVDPVDADIFVTRVTGMNEDFIKGVDVSSYLSEIESGVQYKDFEGNIVDKSGFFKLLKEAGVNYVRVRVWNDPYQTIDGQKYGYGGGNNDVTKAAEIGKLAAEAGLKTLLDFHYSDFWADPAKQKAPKAWTSYTLEGKKQAVEEFTTASLNTIIDAGADVGMVQVGNETNNGVAGETSWSNMCEIFNAGSKAVREVSNIRYGSDESIKVALHFTDIQKAGNYTNIAKTLNENGVDYDVFASSYYPFWHGTTSNLTSVLSNIASTYGKEVMVAETSYGYTYADGDGHGNTLEEGKESLAITYPISVQGQATQVRDVIQAVADIGTAGIGVFYWEPAWIPVNVYDKTVENAQSVLESNKQAWETNGSGWASSYAGEYDPQDAGVWYGGSSWDNQAMFDFYGNPLSSLNVFKYVDTGATAGEIKVEAISDISAVFVLGDTIELPSVVSAVYNDGSIKDVAVTWSEQDMQAINAVGNYIIHGTVTEGDKVLTVKCKVEIKAKSLIENGGFEDGLSDWNFTGSGYDHGSSDVKEGNYCLHYYNASGVAFTVEKEVTLDAGIYAFSAFVQGGNMGAKENITLYVKSNDNEYSKVSESLSGWREWKETTISEIKVEENNTKVTVGLSVKGGAGSWGTIDELYLRKIKDIDTDSNSGSGNGNNGSNGSGSSSSGTSGESAHKDPSIVNQNGATGWQAIKETLESIVKGLDKESTEVKVVEINLNDTTTVPYNVFEVIAGTQIKLAFTMNGYRWNIDGNTVKEDILEELKRFGTNINLGLNAITESKEKQEIDSWIKNTLDNNKDTRTITGATYFELAHNGVFPFEAKLTFLTGKEYAGKSIFICYVNEQDKQVEPQCYVRVMDNGEVTLTMSHASKYVATLENPVLPTLVTSKTLYTDTTYTLGKKVKNSLPGDAATYYSSKKSVVSVSKTGKLTAKKAGTATITTRYVQNGKVYVFKTKVTVKKTYIKLDAVPKKLKISKSFTCKATAYGTKTSVIWSVSDSKIATIDKDTGKLTAKKVGNVVVTAKTGKVVKKFTVKCY</sequence>
<keyword evidence="3 4" id="KW-0326">Glycosidase</keyword>
<keyword evidence="2 4" id="KW-0378">Hydrolase</keyword>
<protein>
    <recommendedName>
        <fullName evidence="4">Arabinogalactan endo-beta-1,4-galactanase</fullName>
        <ecNumber evidence="4">3.2.1.89</ecNumber>
    </recommendedName>
</protein>
<dbReference type="Gene3D" id="2.60.120.260">
    <property type="entry name" value="Galactose-binding domain-like"/>
    <property type="match status" value="2"/>
</dbReference>
<dbReference type="PANTHER" id="PTHR34983">
    <property type="entry name" value="ARABINOGALACTAN ENDO-BETA-1,4-GALACTANASE A"/>
    <property type="match status" value="1"/>
</dbReference>
<dbReference type="RefSeq" id="WP_073289665.1">
    <property type="nucleotide sequence ID" value="NZ_FRCP01000018.1"/>
</dbReference>
<name>A0A1M7LWM1_9FIRM</name>
<feature type="compositionally biased region" description="Low complexity" evidence="5">
    <location>
        <begin position="870"/>
        <end position="879"/>
    </location>
</feature>
<evidence type="ECO:0000259" key="6">
    <source>
        <dbReference type="SMART" id="SM00635"/>
    </source>
</evidence>
<feature type="domain" description="BIG2" evidence="6">
    <location>
        <begin position="1166"/>
        <end position="1241"/>
    </location>
</feature>
<dbReference type="SUPFAM" id="SSF49373">
    <property type="entry name" value="Invasin/intimin cell-adhesion fragments"/>
    <property type="match status" value="2"/>
</dbReference>
<evidence type="ECO:0000256" key="4">
    <source>
        <dbReference type="RuleBase" id="RU361192"/>
    </source>
</evidence>
<dbReference type="SMART" id="SM00635">
    <property type="entry name" value="BID_2"/>
    <property type="match status" value="2"/>
</dbReference>
<dbReference type="EC" id="3.2.1.89" evidence="4"/>
<dbReference type="PANTHER" id="PTHR34983:SF2">
    <property type="entry name" value="ENDO-BETA-1,4-GALACTANASE"/>
    <property type="match status" value="1"/>
</dbReference>
<evidence type="ECO:0000256" key="2">
    <source>
        <dbReference type="ARBA" id="ARBA00022801"/>
    </source>
</evidence>
<evidence type="ECO:0000256" key="1">
    <source>
        <dbReference type="ARBA" id="ARBA00010687"/>
    </source>
</evidence>